<feature type="compositionally biased region" description="Acidic residues" evidence="4">
    <location>
        <begin position="418"/>
        <end position="427"/>
    </location>
</feature>
<dbReference type="PROSITE" id="PS51460">
    <property type="entry name" value="GAR"/>
    <property type="match status" value="1"/>
</dbReference>
<dbReference type="SUPFAM" id="SSF143575">
    <property type="entry name" value="GAS2 domain-like"/>
    <property type="match status" value="1"/>
</dbReference>
<evidence type="ECO:0000259" key="5">
    <source>
        <dbReference type="PROSITE" id="PS51460"/>
    </source>
</evidence>
<dbReference type="GO" id="GO:0005856">
    <property type="term" value="C:cytoskeleton"/>
    <property type="evidence" value="ECO:0007669"/>
    <property type="project" value="UniProtKB-SubCell"/>
</dbReference>
<feature type="compositionally biased region" description="Polar residues" evidence="4">
    <location>
        <begin position="851"/>
        <end position="863"/>
    </location>
</feature>
<feature type="region of interest" description="Disordered" evidence="4">
    <location>
        <begin position="328"/>
        <end position="372"/>
    </location>
</feature>
<organism evidence="6 7">
    <name type="scientific">Curvularia clavata</name>
    <dbReference type="NCBI Taxonomy" id="95742"/>
    <lineage>
        <taxon>Eukaryota</taxon>
        <taxon>Fungi</taxon>
        <taxon>Dikarya</taxon>
        <taxon>Ascomycota</taxon>
        <taxon>Pezizomycotina</taxon>
        <taxon>Dothideomycetes</taxon>
        <taxon>Pleosporomycetidae</taxon>
        <taxon>Pleosporales</taxon>
        <taxon>Pleosporineae</taxon>
        <taxon>Pleosporaceae</taxon>
        <taxon>Curvularia</taxon>
    </lineage>
</organism>
<dbReference type="VEuPathDB" id="FungiDB:yc1106_08235"/>
<feature type="compositionally biased region" description="Polar residues" evidence="4">
    <location>
        <begin position="809"/>
        <end position="819"/>
    </location>
</feature>
<reference evidence="6" key="1">
    <citation type="submission" date="2021-12" db="EMBL/GenBank/DDBJ databases">
        <title>Curvularia clavata genome.</title>
        <authorList>
            <person name="Cao Y."/>
        </authorList>
    </citation>
    <scope>NUCLEOTIDE SEQUENCE</scope>
    <source>
        <strain evidence="6">Yc1106</strain>
    </source>
</reference>
<dbReference type="AlphaFoldDB" id="A0A9Q9DWY2"/>
<feature type="compositionally biased region" description="Polar residues" evidence="4">
    <location>
        <begin position="507"/>
        <end position="520"/>
    </location>
</feature>
<feature type="region of interest" description="Disordered" evidence="4">
    <location>
        <begin position="850"/>
        <end position="898"/>
    </location>
</feature>
<dbReference type="InterPro" id="IPR036534">
    <property type="entry name" value="GAR_dom_sf"/>
</dbReference>
<dbReference type="OrthoDB" id="5409589at2759"/>
<evidence type="ECO:0000256" key="1">
    <source>
        <dbReference type="ARBA" id="ARBA00004245"/>
    </source>
</evidence>
<accession>A0A9Q9DWY2</accession>
<dbReference type="Gene3D" id="3.30.920.20">
    <property type="entry name" value="Gas2-like domain"/>
    <property type="match status" value="1"/>
</dbReference>
<gene>
    <name evidence="6" type="ORF">yc1106_08235</name>
</gene>
<dbReference type="Proteomes" id="UP001056012">
    <property type="component" value="Chromosome 6"/>
</dbReference>
<feature type="compositionally biased region" description="Polar residues" evidence="4">
    <location>
        <begin position="768"/>
        <end position="777"/>
    </location>
</feature>
<dbReference type="Pfam" id="PF02187">
    <property type="entry name" value="GAS2"/>
    <property type="match status" value="1"/>
</dbReference>
<proteinExistence type="predicted"/>
<evidence type="ECO:0000313" key="6">
    <source>
        <dbReference type="EMBL" id="USP80961.1"/>
    </source>
</evidence>
<protein>
    <recommendedName>
        <fullName evidence="5">GAR domain-containing protein</fullName>
    </recommendedName>
</protein>
<feature type="region of interest" description="Disordered" evidence="4">
    <location>
        <begin position="485"/>
        <end position="573"/>
    </location>
</feature>
<name>A0A9Q9DWY2_CURCL</name>
<keyword evidence="3" id="KW-0206">Cytoskeleton</keyword>
<evidence type="ECO:0000256" key="4">
    <source>
        <dbReference type="SAM" id="MobiDB-lite"/>
    </source>
</evidence>
<keyword evidence="7" id="KW-1185">Reference proteome</keyword>
<comment type="subcellular location">
    <subcellularLocation>
        <location evidence="1">Cytoplasm</location>
        <location evidence="1">Cytoskeleton</location>
    </subcellularLocation>
</comment>
<feature type="region of interest" description="Disordered" evidence="4">
    <location>
        <begin position="741"/>
        <end position="825"/>
    </location>
</feature>
<dbReference type="InterPro" id="IPR003108">
    <property type="entry name" value="GAR_dom"/>
</dbReference>
<feature type="region of interest" description="Disordered" evidence="4">
    <location>
        <begin position="393"/>
        <end position="427"/>
    </location>
</feature>
<feature type="compositionally biased region" description="Polar residues" evidence="4">
    <location>
        <begin position="338"/>
        <end position="361"/>
    </location>
</feature>
<keyword evidence="2" id="KW-0963">Cytoplasm</keyword>
<sequence length="916" mass="101241">MSPSGRRGRLYAGPEDGRLRDLSPDTTLRAFTYTPVPFDTTRDEYKIFACIDTLTPAERDLGTRVAKAAQRLKAWCSEVDQWGWPGTFEEPSARDRERKRKSLELRIREHVGSLNPVDSMPLLEYWGSLLSVEVEHHEARLDEISDEMLKLDVEELKEYVLDMHPAARSRPCSAGCEAARQQYKVMDDFSFLITQTLLSALPHHTKLKERLNTWTARVSVLREAPCYVNDLEAVRKAMRSAWDDIQPLAYLSDTALHQWKNITNTKSKDIHQKISDLGRRLDRMLDTLEGREDCLPDHWIDTFESTEADYGQWKHELTRRTIDLEVRSRAEDSARTGDASQKQPQQPTHRSLDHSNGQSIPVFNPDPLNTPRQSVESIDAILSPKLRSKSACQSITTSPSCEHDATTTHGSFASDSPPSDDESEFDEGDTVVHHILDESSERIAVQAEPEPVMPDRLHGDDSLENFAPLRPETVTQSHEPAVITVDSQDEAVADPPQTPRSWRDSLGSFSTDMSPDSSPRSAVEESPSVRNATTRAERASRPELNATMAKLRPEKNSAVAGQDSASAPWPPSRFVQKTANSAEDLERKISDILTTIPAHIRLTSGPGPNAPEVKPARSLTAKGSRTYLRAARSVSNFKAPELTLSPAKSEFDLHNAPSGRRSAAAARGDNDIKLYHLTQPGKEQPIKLFIRRVGENGERVMVRVGGGWSDLGEYLRQYAEHHGRRTASEGKFEVLGLEVKNSDHSPSRPESVMSRRERRTSVGFPYASPSTTPTKSSGLGVGISTDEAPPLMSSFHPSTPDRTEEPAIPSTTSSRSSWQGKEVGLAGPKAKKLDLSDDKLEWIEGMMKQARTVSTSAASTDRPVSQRGERPVTSGGSRPGSRAGPGGALGGKKTEFKDLGKVGGTRRLFMKGAKPA</sequence>
<feature type="domain" description="GAR" evidence="5">
    <location>
        <begin position="639"/>
        <end position="722"/>
    </location>
</feature>
<dbReference type="EMBL" id="CP089279">
    <property type="protein sequence ID" value="USP80961.1"/>
    <property type="molecule type" value="Genomic_DNA"/>
</dbReference>
<evidence type="ECO:0000256" key="3">
    <source>
        <dbReference type="ARBA" id="ARBA00023212"/>
    </source>
</evidence>
<dbReference type="GO" id="GO:0008017">
    <property type="term" value="F:microtubule binding"/>
    <property type="evidence" value="ECO:0007669"/>
    <property type="project" value="InterPro"/>
</dbReference>
<evidence type="ECO:0000256" key="2">
    <source>
        <dbReference type="ARBA" id="ARBA00022490"/>
    </source>
</evidence>
<evidence type="ECO:0000313" key="7">
    <source>
        <dbReference type="Proteomes" id="UP001056012"/>
    </source>
</evidence>